<accession>A0A1H5GWA7</accession>
<reference evidence="1 2" key="1">
    <citation type="submission" date="2016-10" db="EMBL/GenBank/DDBJ databases">
        <authorList>
            <person name="de Groot N.N."/>
        </authorList>
    </citation>
    <scope>NUCLEOTIDE SEQUENCE [LARGE SCALE GENOMIC DNA]</scope>
    <source>
        <strain evidence="1 2">BS3265</strain>
    </source>
</reference>
<name>A0A1H5GWA7_9PSED</name>
<evidence type="ECO:0000313" key="1">
    <source>
        <dbReference type="EMBL" id="SEE20009.1"/>
    </source>
</evidence>
<dbReference type="AlphaFoldDB" id="A0A1H5GWA7"/>
<protein>
    <submittedName>
        <fullName evidence="1">Uncharacterized protein</fullName>
    </submittedName>
</protein>
<dbReference type="RefSeq" id="WP_235863179.1">
    <property type="nucleotide sequence ID" value="NZ_FNUA01000002.1"/>
</dbReference>
<dbReference type="EMBL" id="FNUA01000002">
    <property type="protein sequence ID" value="SEE20009.1"/>
    <property type="molecule type" value="Genomic_DNA"/>
</dbReference>
<evidence type="ECO:0000313" key="2">
    <source>
        <dbReference type="Proteomes" id="UP000199129"/>
    </source>
</evidence>
<organism evidence="1 2">
    <name type="scientific">Pseudomonas palleroniana</name>
    <dbReference type="NCBI Taxonomy" id="191390"/>
    <lineage>
        <taxon>Bacteria</taxon>
        <taxon>Pseudomonadati</taxon>
        <taxon>Pseudomonadota</taxon>
        <taxon>Gammaproteobacteria</taxon>
        <taxon>Pseudomonadales</taxon>
        <taxon>Pseudomonadaceae</taxon>
        <taxon>Pseudomonas</taxon>
    </lineage>
</organism>
<proteinExistence type="predicted"/>
<dbReference type="Proteomes" id="UP000199129">
    <property type="component" value="Unassembled WGS sequence"/>
</dbReference>
<sequence>MNILEVVGSIAGDILQPFWDLIALDPIVIADVQVWPIRVPIPYSLLASGGYEFTPGVVRADYTWQRGTSPTRPSQPRFVPVDLTVFGAVSPDNPDPINALLGRVTVKGRDGDNLLTINDVGLPVRVVAPLPDGPVVGHILELMIDTHPSPVATYPVQQGDVAGQEVEFLVDWDIVELIVGSGGVIPFFYWTFNGVNRQRAPDTAVLVNVIPIVGLKNLVYVGVNYGPGPDSGFISCPLRPWVNGAGVLIPGDEDRLEAGDEVRLEWASYANPNGHPSGVMPETIATFSHVLTADEARNGYEFRVPFDPFIRNPGLVKPPQGQTNPRHGSAVARYQVIKPAGGGMGYSRPALVFITLIRPGGAEPCLSDDIKTLRQDERLA</sequence>
<gene>
    <name evidence="1" type="ORF">SAMN04490198_0798</name>
</gene>